<comment type="subcellular location">
    <subcellularLocation>
        <location evidence="1">Cell outer membrane</location>
    </subcellularLocation>
</comment>
<proteinExistence type="inferred from homology"/>
<feature type="domain" description="SusD-like N-terminal" evidence="7">
    <location>
        <begin position="20"/>
        <end position="220"/>
    </location>
</feature>
<dbReference type="Gene3D" id="1.25.40.390">
    <property type="match status" value="1"/>
</dbReference>
<dbReference type="KEGG" id="dpf:ON006_11885"/>
<evidence type="ECO:0000256" key="3">
    <source>
        <dbReference type="ARBA" id="ARBA00022729"/>
    </source>
</evidence>
<keyword evidence="4" id="KW-0472">Membrane</keyword>
<evidence type="ECO:0000256" key="5">
    <source>
        <dbReference type="ARBA" id="ARBA00023237"/>
    </source>
</evidence>
<dbReference type="InterPro" id="IPR011990">
    <property type="entry name" value="TPR-like_helical_dom_sf"/>
</dbReference>
<accession>A0A9E8NG26</accession>
<keyword evidence="5" id="KW-0998">Cell outer membrane</keyword>
<dbReference type="PROSITE" id="PS51257">
    <property type="entry name" value="PROKAR_LIPOPROTEIN"/>
    <property type="match status" value="1"/>
</dbReference>
<dbReference type="Pfam" id="PF14322">
    <property type="entry name" value="SusD-like_3"/>
    <property type="match status" value="1"/>
</dbReference>
<comment type="similarity">
    <text evidence="2">Belongs to the SusD family.</text>
</comment>
<feature type="domain" description="RagB/SusD" evidence="6">
    <location>
        <begin position="298"/>
        <end position="486"/>
    </location>
</feature>
<dbReference type="CDD" id="cd08977">
    <property type="entry name" value="SusD"/>
    <property type="match status" value="1"/>
</dbReference>
<reference evidence="8" key="1">
    <citation type="submission" date="2022-11" db="EMBL/GenBank/DDBJ databases">
        <title>Dyadobacter pollutisoli sp. nov., isolated from plastic dumped soil.</title>
        <authorList>
            <person name="Kim J.M."/>
            <person name="Kim K.R."/>
            <person name="Lee J.K."/>
            <person name="Hao L."/>
            <person name="Jeon C.O."/>
        </authorList>
    </citation>
    <scope>NUCLEOTIDE SEQUENCE</scope>
    <source>
        <strain evidence="8">U1</strain>
    </source>
</reference>
<gene>
    <name evidence="8" type="ORF">ON006_11885</name>
</gene>
<evidence type="ECO:0000313" key="9">
    <source>
        <dbReference type="Proteomes" id="UP001164653"/>
    </source>
</evidence>
<sequence length="486" mass="53993">MKHIFLVFIAAILFVSCSEDFLDRQPEDTLSPGAFYRNPAEMKTGLVGIYKVLQSIYNQNDLPLIPELMSDDGKDRFRTDVWQTFKKTNGNSQAGIWNNNFKMIANANTLIAIMAAYVPKNADEEKTINAYKAEASFLRALGYFNLVRIYGAVPLVSEPFTDLSKAFGIGRTPVADVYSKLIVPDLEFAAANCLKKSELKGEEARASKGAALTMLGKVYLTLNNHAKAAEALKKLIVDNEAGSYSLLPNYSDVFLATNKFHNESIFEVNFNIAAGQPSYFFRWVNNDVGLIWGVAGASNLLIEHNLMREFVNTGETVRYKTTIDSGYIASSTIPIQAWVIKHSPAPAQLKPYNNTGTDNNYVITRYADALLMYAEALMVLGKKDEAVTYVNMVRARAKVPAITAAKLDIDAILHERRMELAFEGHRYFDLVRTGKAVEVLTKAIMTPIDYDTNIAISGPIPEEQLLLPIPVGEIEKDQTLPQNPGY</sequence>
<keyword evidence="3" id="KW-0732">Signal</keyword>
<evidence type="ECO:0000259" key="6">
    <source>
        <dbReference type="Pfam" id="PF07980"/>
    </source>
</evidence>
<evidence type="ECO:0000256" key="2">
    <source>
        <dbReference type="ARBA" id="ARBA00006275"/>
    </source>
</evidence>
<dbReference type="AlphaFoldDB" id="A0A9E8NG26"/>
<evidence type="ECO:0000256" key="1">
    <source>
        <dbReference type="ARBA" id="ARBA00004442"/>
    </source>
</evidence>
<organism evidence="8 9">
    <name type="scientific">Dyadobacter pollutisoli</name>
    <dbReference type="NCBI Taxonomy" id="2910158"/>
    <lineage>
        <taxon>Bacteria</taxon>
        <taxon>Pseudomonadati</taxon>
        <taxon>Bacteroidota</taxon>
        <taxon>Cytophagia</taxon>
        <taxon>Cytophagales</taxon>
        <taxon>Spirosomataceae</taxon>
        <taxon>Dyadobacter</taxon>
    </lineage>
</organism>
<dbReference type="SUPFAM" id="SSF48452">
    <property type="entry name" value="TPR-like"/>
    <property type="match status" value="1"/>
</dbReference>
<dbReference type="InterPro" id="IPR033985">
    <property type="entry name" value="SusD-like_N"/>
</dbReference>
<dbReference type="RefSeq" id="WP_244820005.1">
    <property type="nucleotide sequence ID" value="NZ_CP112998.1"/>
</dbReference>
<dbReference type="GO" id="GO:0009279">
    <property type="term" value="C:cell outer membrane"/>
    <property type="evidence" value="ECO:0007669"/>
    <property type="project" value="UniProtKB-SubCell"/>
</dbReference>
<protein>
    <submittedName>
        <fullName evidence="8">RagB/SusD family nutrient uptake outer membrane protein</fullName>
    </submittedName>
</protein>
<dbReference type="Pfam" id="PF07980">
    <property type="entry name" value="SusD_RagB"/>
    <property type="match status" value="1"/>
</dbReference>
<name>A0A9E8NG26_9BACT</name>
<dbReference type="EMBL" id="CP112998">
    <property type="protein sequence ID" value="WAC14638.1"/>
    <property type="molecule type" value="Genomic_DNA"/>
</dbReference>
<evidence type="ECO:0000256" key="4">
    <source>
        <dbReference type="ARBA" id="ARBA00023136"/>
    </source>
</evidence>
<evidence type="ECO:0000313" key="8">
    <source>
        <dbReference type="EMBL" id="WAC14638.1"/>
    </source>
</evidence>
<keyword evidence="9" id="KW-1185">Reference proteome</keyword>
<dbReference type="InterPro" id="IPR012944">
    <property type="entry name" value="SusD_RagB_dom"/>
</dbReference>
<dbReference type="Proteomes" id="UP001164653">
    <property type="component" value="Chromosome"/>
</dbReference>
<evidence type="ECO:0000259" key="7">
    <source>
        <dbReference type="Pfam" id="PF14322"/>
    </source>
</evidence>